<keyword evidence="5" id="KW-0472">Membrane</keyword>
<dbReference type="Proteomes" id="UP000030428">
    <property type="component" value="Unassembled WGS sequence"/>
</dbReference>
<dbReference type="InterPro" id="IPR008969">
    <property type="entry name" value="CarboxyPept-like_regulatory"/>
</dbReference>
<dbReference type="Pfam" id="PF13517">
    <property type="entry name" value="FG-GAP_3"/>
    <property type="match status" value="1"/>
</dbReference>
<evidence type="ECO:0000313" key="9">
    <source>
        <dbReference type="Proteomes" id="UP000030428"/>
    </source>
</evidence>
<dbReference type="Gene3D" id="2.130.10.130">
    <property type="entry name" value="Integrin alpha, N-terminal"/>
    <property type="match status" value="1"/>
</dbReference>
<dbReference type="EMBL" id="JSZA02000037">
    <property type="protein sequence ID" value="TGO03143.1"/>
    <property type="molecule type" value="Genomic_DNA"/>
</dbReference>
<dbReference type="InterPro" id="IPR013783">
    <property type="entry name" value="Ig-like_fold"/>
</dbReference>
<accession>A0A4E0QQF6</accession>
<dbReference type="SUPFAM" id="SSF49464">
    <property type="entry name" value="Carboxypeptidase regulatory domain-like"/>
    <property type="match status" value="4"/>
</dbReference>
<evidence type="ECO:0000256" key="4">
    <source>
        <dbReference type="ARBA" id="ARBA00022989"/>
    </source>
</evidence>
<dbReference type="Gene3D" id="2.60.40.1120">
    <property type="entry name" value="Carboxypeptidase-like, regulatory domain"/>
    <property type="match status" value="5"/>
</dbReference>
<keyword evidence="2" id="KW-0812">Transmembrane</keyword>
<evidence type="ECO:0000256" key="1">
    <source>
        <dbReference type="ARBA" id="ARBA00004167"/>
    </source>
</evidence>
<feature type="domain" description="CARDB" evidence="6">
    <location>
        <begin position="1031"/>
        <end position="1126"/>
    </location>
</feature>
<dbReference type="Pfam" id="PF08308">
    <property type="entry name" value="PEGA"/>
    <property type="match status" value="1"/>
</dbReference>
<protein>
    <recommendedName>
        <fullName evidence="10">CARDB domain-containing protein</fullName>
    </recommendedName>
</protein>
<dbReference type="InterPro" id="IPR028994">
    <property type="entry name" value="Integrin_alpha_N"/>
</dbReference>
<comment type="caution">
    <text evidence="8">The sequence shown here is derived from an EMBL/GenBank/DDBJ whole genome shotgun (WGS) entry which is preliminary data.</text>
</comment>
<dbReference type="InterPro" id="IPR011635">
    <property type="entry name" value="CARDB"/>
</dbReference>
<dbReference type="InterPro" id="IPR013229">
    <property type="entry name" value="PEGA"/>
</dbReference>
<dbReference type="PANTHER" id="PTHR21419">
    <property type="match status" value="1"/>
</dbReference>
<feature type="domain" description="CARDB" evidence="6">
    <location>
        <begin position="474"/>
        <end position="588"/>
    </location>
</feature>
<keyword evidence="9" id="KW-1185">Reference proteome</keyword>
<dbReference type="Pfam" id="PF07705">
    <property type="entry name" value="CARDB"/>
    <property type="match status" value="2"/>
</dbReference>
<sequence length="1862" mass="201941">MALILPRLPNPDQLSNSLDALQTAQLTNGSWDNDVYTTALALRAFQITHNPDLAQITGTIIDGQTGSPLTNITIQLGTDTQITNSLGEFNFLSLVAGNYTLQISTNLTSEIQLKPGQNLSLGQIRLFTETTNIQGTITDASTQAPLPGVAIQITGHNDTIHTDEQGAYIITQLSPGDVILQATFDGYLTASTTLTLSAGTTHIVSLTLSPDQAILEGIVSDSNGVLAGANIYIDGTQLTQTDTNGSYRIEGLASGTHNISVELDGYDSLTGTVTTPSNTTITLTSQLYPTGTTPPDNASVTGKIIDKATQLPLASVTITNGTQTTTTDTTGQFNLTNLAAGENILSLSLTGYLDKTITVNLFPFSQLALGEILLKPEGYKTPIGIKGIVMDASTNQTLANVNIEAQFDQTPQQLTTAPDGSFEITTEVDELSAQLTFTTEGYTPYTLDIQLIADEILDIGQIRLRPEEVTVLLADLVIEQLDKTATQTEPQSLIVSGTITAQIKNIGTENTLSNTNLLAFYDIDLNSKYEETTDLTLGQATLENPLAVEETATVDITLAGELPFRDAPIHVWLDNTQTVVESDEENNIGTTTSLCEIVPDIGTFEPVLKWEWAGASVTMTPMVAPLIDTNGDLQINQLDEPAIVFIGDGFPDRSPGILIAVSGVDGRELWRLNSHQVHAPSQIAIADIDGDKIPEIIANLYRGGTMAVNNDGTVKWTSPYPNYSVGLNYGGYSVADLDGDGQAEIVIDKTVLNTDGSLRWKGSSRYFGYQLSVIADINLDGKPEIIVGPSAYDADGNLLWENLSLNDGTVAIANFNEDPFPEIILVGERSVHMLNHQGEIIWGPVIVAPRAGGAPTIADADGDGILDIGVAAASKYYVINSDGSIKWSYPVVDGSEQTGSTFFDFDGNGEVEVVYFDQNKLRVFKGKTGEVVFEIDNRSVTAKEYSVIADVDNDNHADLVVPSYNSSHGIRVFQDINNSWVRTRNLWNQYAYHITNINDDLSVPRVEQNSWEVHNTYRLNTIPGESVTGTPDITIGKLRLIDNGIAQPLTLSVRIGNAGAQTNQASIPLSFYSNATQLGTLTLPPIAPGTYQDIQLEGITLAELNQEISAIVEAIEECDENNNSVSTTLSTTTLHGEITLTTDAQEYGPNTPVLIQYSITNTGALSADFQLELQIEQANGDTVQSLDTPTLNTLASGETITLDTTWNTAQTLTGAYQAHLLLRAGDLIAETTQSFDIIAETLLNLRTTLDKTTYHTTDQIQIDNLIRNLSVNTLLSGAQLQITIHDESQQSVFTQQLALDDLAPQGQQQKTNYYTFQNASEGTYTVQSQLLDNQRKPLVSDTATYQIQENLKFSLNGSVVAQTPTLYQGEPQHCTDTITNNGNTQLTAQPIRQLLIALADGQEINTTEVTLDIDAGTNQSLERTITTATLQGGDYACVLSTEIEGQWENLGYAVFQVQEQAIQIESSLTLSEGGRLLILLDEGDEDPHGPQTAPRLTEQRAFLESLLEGWTYTIVTDDDAFTSELRSGGYTVYALFAEQEKLETQVQKELREAIYRGEGIVVAGAHDDRHQHLNDALGIKFKGKLPNVQNLSLHDSPLHEALDASLAFEEKPIRVEILNENTLLVGSFGEEVAATYYEYGHGQSVYISFDLLAQATATSPDSLFATLLTAALGAVHSETFEPIIGSVIPINLTLTNQGIATPGQALFDLPEGSIILGPDNVELPLVWLFELDLEQSAQFEFWLRLPWEASIVPIDVLIQTGIDPNFEDYEMLALEIEVQAPPGLLAAIDWILDNEEPSYTKALNSLEKAVEWLSAEKEDKALQELLKASDELLKSDADDAPMIRVMIGHAIRNVSAVIFLMQ</sequence>
<evidence type="ECO:0000313" key="8">
    <source>
        <dbReference type="EMBL" id="TGO03143.1"/>
    </source>
</evidence>
<evidence type="ECO:0000259" key="6">
    <source>
        <dbReference type="Pfam" id="PF07705"/>
    </source>
</evidence>
<dbReference type="GO" id="GO:0030246">
    <property type="term" value="F:carbohydrate binding"/>
    <property type="evidence" value="ECO:0007669"/>
    <property type="project" value="InterPro"/>
</dbReference>
<dbReference type="GO" id="GO:0016020">
    <property type="term" value="C:membrane"/>
    <property type="evidence" value="ECO:0007669"/>
    <property type="project" value="UniProtKB-SubCell"/>
</dbReference>
<evidence type="ECO:0000256" key="5">
    <source>
        <dbReference type="ARBA" id="ARBA00023136"/>
    </source>
</evidence>
<dbReference type="Pfam" id="PF13715">
    <property type="entry name" value="CarbopepD_reg_2"/>
    <property type="match status" value="2"/>
</dbReference>
<dbReference type="InterPro" id="IPR045232">
    <property type="entry name" value="FAM234"/>
</dbReference>
<dbReference type="SUPFAM" id="SSF69318">
    <property type="entry name" value="Integrin alpha N-terminal domain"/>
    <property type="match status" value="2"/>
</dbReference>
<name>A0A4E0QQF6_9GAMM</name>
<dbReference type="PANTHER" id="PTHR21419:SF23">
    <property type="entry name" value="PROTEIN DEFECTIVE IN EXINE FORMATION 1"/>
    <property type="match status" value="1"/>
</dbReference>
<proteinExistence type="predicted"/>
<keyword evidence="4" id="KW-1133">Transmembrane helix</keyword>
<feature type="domain" description="PEGA" evidence="7">
    <location>
        <begin position="227"/>
        <end position="289"/>
    </location>
</feature>
<evidence type="ECO:0008006" key="10">
    <source>
        <dbReference type="Google" id="ProtNLM"/>
    </source>
</evidence>
<keyword evidence="3" id="KW-0732">Signal</keyword>
<evidence type="ECO:0000259" key="7">
    <source>
        <dbReference type="Pfam" id="PF08308"/>
    </source>
</evidence>
<organism evidence="8 9">
    <name type="scientific">Candidatus Thiomargarita nelsonii</name>
    <dbReference type="NCBI Taxonomy" id="1003181"/>
    <lineage>
        <taxon>Bacteria</taxon>
        <taxon>Pseudomonadati</taxon>
        <taxon>Pseudomonadota</taxon>
        <taxon>Gammaproteobacteria</taxon>
        <taxon>Thiotrichales</taxon>
        <taxon>Thiotrichaceae</taxon>
        <taxon>Thiomargarita</taxon>
    </lineage>
</organism>
<evidence type="ECO:0000256" key="3">
    <source>
        <dbReference type="ARBA" id="ARBA00022729"/>
    </source>
</evidence>
<reference evidence="8 9" key="1">
    <citation type="journal article" date="2016" name="Front. Microbiol.">
        <title>Single-Cell (Meta-)Genomics of a Dimorphic Candidatus Thiomargarita nelsonii Reveals Genomic Plasticity.</title>
        <authorList>
            <person name="Flood B.E."/>
            <person name="Fliss P."/>
            <person name="Jones D.S."/>
            <person name="Dick G.J."/>
            <person name="Jain S."/>
            <person name="Kaster A.K."/>
            <person name="Winkel M."/>
            <person name="Mussmann M."/>
            <person name="Bailey J."/>
        </authorList>
    </citation>
    <scope>NUCLEOTIDE SEQUENCE [LARGE SCALE GENOMIC DNA]</scope>
    <source>
        <strain evidence="8">Hydrate Ridge</strain>
    </source>
</reference>
<dbReference type="Gene3D" id="2.60.40.10">
    <property type="entry name" value="Immunoglobulins"/>
    <property type="match status" value="3"/>
</dbReference>
<dbReference type="InterPro" id="IPR013784">
    <property type="entry name" value="Carb-bd-like_fold"/>
</dbReference>
<comment type="subcellular location">
    <subcellularLocation>
        <location evidence="1">Membrane</location>
        <topology evidence="1">Single-pass membrane protein</topology>
    </subcellularLocation>
</comment>
<gene>
    <name evidence="8" type="ORF">PN36_12095</name>
</gene>
<dbReference type="SUPFAM" id="SSF49452">
    <property type="entry name" value="Starch-binding domain-like"/>
    <property type="match status" value="1"/>
</dbReference>
<dbReference type="InterPro" id="IPR013517">
    <property type="entry name" value="FG-GAP"/>
</dbReference>
<evidence type="ECO:0000256" key="2">
    <source>
        <dbReference type="ARBA" id="ARBA00022692"/>
    </source>
</evidence>